<name>A0ABQ5P6B6_9ACTN</name>
<dbReference type="Pfam" id="PF19575">
    <property type="entry name" value="HTH_58"/>
    <property type="match status" value="3"/>
</dbReference>
<keyword evidence="3" id="KW-1185">Reference proteome</keyword>
<feature type="domain" description="Helix-turn-helix" evidence="1">
    <location>
        <begin position="27"/>
        <end position="61"/>
    </location>
</feature>
<evidence type="ECO:0000259" key="1">
    <source>
        <dbReference type="Pfam" id="PF19575"/>
    </source>
</evidence>
<gene>
    <name evidence="2" type="ORF">SYYSPA8_27475</name>
</gene>
<feature type="domain" description="Helix-turn-helix" evidence="1">
    <location>
        <begin position="239"/>
        <end position="285"/>
    </location>
</feature>
<sequence>MNFTEPPEERRFRSGPLSAAEAEVFAAAVITAYTEDGKSIRVIARDTGRSYGAVQRVLAGARSVRAPRRPPSADEAAAFAATVITAYTEDGKSIRVIAKDTGHTYRDVHDVLDRAGVVRRQLLSPAEAKVFTTTVITNYAEHGWSIHAIAKDTGRSSRTVHRVLSDAGVLRRRRRRRLSGDEAKVFAATVITAYSKGRKSMRAIARDTGRTYNEVRLVLVDANLVRRLRPFADEAKVFAAKVITAYTQDGATIRVTAARTGRPLSAVHRVLVRAGIPRRPRQGTRKPG</sequence>
<protein>
    <recommendedName>
        <fullName evidence="1">Helix-turn-helix domain-containing protein</fullName>
    </recommendedName>
</protein>
<comment type="caution">
    <text evidence="2">The sequence shown here is derived from an EMBL/GenBank/DDBJ whole genome shotgun (WGS) entry which is preliminary data.</text>
</comment>
<dbReference type="Gene3D" id="1.10.10.60">
    <property type="entry name" value="Homeodomain-like"/>
    <property type="match status" value="1"/>
</dbReference>
<feature type="domain" description="Helix-turn-helix" evidence="1">
    <location>
        <begin position="174"/>
        <end position="228"/>
    </location>
</feature>
<dbReference type="EMBL" id="BSBI01000013">
    <property type="protein sequence ID" value="GLF98114.1"/>
    <property type="molecule type" value="Genomic_DNA"/>
</dbReference>
<reference evidence="2 3" key="1">
    <citation type="submission" date="2022-10" db="EMBL/GenBank/DDBJ databases">
        <title>Draft genome sequence of Streptomyces sp. YSPA8.</title>
        <authorList>
            <person name="Moriuchi R."/>
            <person name="Dohra H."/>
            <person name="Yamamura H."/>
            <person name="Kodani S."/>
        </authorList>
    </citation>
    <scope>NUCLEOTIDE SEQUENCE [LARGE SCALE GENOMIC DNA]</scope>
    <source>
        <strain evidence="2 3">YSPA8</strain>
    </source>
</reference>
<proteinExistence type="predicted"/>
<evidence type="ECO:0000313" key="3">
    <source>
        <dbReference type="Proteomes" id="UP001291653"/>
    </source>
</evidence>
<dbReference type="InterPro" id="IPR045745">
    <property type="entry name" value="HTH_58_Actinobacteria-type"/>
</dbReference>
<dbReference type="RefSeq" id="WP_323450102.1">
    <property type="nucleotide sequence ID" value="NZ_BSBI01000013.1"/>
</dbReference>
<organism evidence="2 3">
    <name type="scientific">Streptomyces yaizuensis</name>
    <dbReference type="NCBI Taxonomy" id="2989713"/>
    <lineage>
        <taxon>Bacteria</taxon>
        <taxon>Bacillati</taxon>
        <taxon>Actinomycetota</taxon>
        <taxon>Actinomycetes</taxon>
        <taxon>Kitasatosporales</taxon>
        <taxon>Streptomycetaceae</taxon>
        <taxon>Streptomyces</taxon>
    </lineage>
</organism>
<accession>A0ABQ5P6B6</accession>
<evidence type="ECO:0000313" key="2">
    <source>
        <dbReference type="EMBL" id="GLF98114.1"/>
    </source>
</evidence>
<dbReference type="Proteomes" id="UP001291653">
    <property type="component" value="Unassembled WGS sequence"/>
</dbReference>